<protein>
    <submittedName>
        <fullName evidence="3">Uncharacterized protein</fullName>
    </submittedName>
</protein>
<sequence length="71" mass="8241">MVLMELRYPIYQLFIIIDTSVTLFVLRSYRNALRKCGSFLFDFAKMVVTGKKPQSKSTITFVKSVNNLTTR</sequence>
<keyword evidence="1" id="KW-0812">Transmembrane</keyword>
<keyword evidence="1" id="KW-1133">Transmembrane helix</keyword>
<dbReference type="AlphaFoldDB" id="A0A914CF53"/>
<evidence type="ECO:0000313" key="2">
    <source>
        <dbReference type="Proteomes" id="UP000887540"/>
    </source>
</evidence>
<keyword evidence="2" id="KW-1185">Reference proteome</keyword>
<evidence type="ECO:0000256" key="1">
    <source>
        <dbReference type="SAM" id="Phobius"/>
    </source>
</evidence>
<name>A0A914CF53_9BILA</name>
<reference evidence="3" key="1">
    <citation type="submission" date="2022-11" db="UniProtKB">
        <authorList>
            <consortium name="WormBaseParasite"/>
        </authorList>
    </citation>
    <scope>IDENTIFICATION</scope>
</reference>
<organism evidence="2 3">
    <name type="scientific">Acrobeloides nanus</name>
    <dbReference type="NCBI Taxonomy" id="290746"/>
    <lineage>
        <taxon>Eukaryota</taxon>
        <taxon>Metazoa</taxon>
        <taxon>Ecdysozoa</taxon>
        <taxon>Nematoda</taxon>
        <taxon>Chromadorea</taxon>
        <taxon>Rhabditida</taxon>
        <taxon>Tylenchina</taxon>
        <taxon>Cephalobomorpha</taxon>
        <taxon>Cephaloboidea</taxon>
        <taxon>Cephalobidae</taxon>
        <taxon>Acrobeloides</taxon>
    </lineage>
</organism>
<keyword evidence="1" id="KW-0472">Membrane</keyword>
<feature type="transmembrane region" description="Helical" evidence="1">
    <location>
        <begin position="6"/>
        <end position="26"/>
    </location>
</feature>
<evidence type="ECO:0000313" key="3">
    <source>
        <dbReference type="WBParaSite" id="ACRNAN_scaffold10221.g17037.t1"/>
    </source>
</evidence>
<dbReference type="Proteomes" id="UP000887540">
    <property type="component" value="Unplaced"/>
</dbReference>
<accession>A0A914CF53</accession>
<dbReference type="WBParaSite" id="ACRNAN_scaffold10221.g17037.t1">
    <property type="protein sequence ID" value="ACRNAN_scaffold10221.g17037.t1"/>
    <property type="gene ID" value="ACRNAN_scaffold10221.g17037"/>
</dbReference>
<proteinExistence type="predicted"/>